<dbReference type="InterPro" id="IPR013762">
    <property type="entry name" value="Integrase-like_cat_sf"/>
</dbReference>
<dbReference type="GO" id="GO:0015074">
    <property type="term" value="P:DNA integration"/>
    <property type="evidence" value="ECO:0007669"/>
    <property type="project" value="InterPro"/>
</dbReference>
<accession>A0A975DBK0</accession>
<evidence type="ECO:0000313" key="3">
    <source>
        <dbReference type="Proteomes" id="UP000682739"/>
    </source>
</evidence>
<evidence type="ECO:0000256" key="1">
    <source>
        <dbReference type="ARBA" id="ARBA00023172"/>
    </source>
</evidence>
<dbReference type="Gene3D" id="1.10.443.10">
    <property type="entry name" value="Intergrase catalytic core"/>
    <property type="match status" value="1"/>
</dbReference>
<evidence type="ECO:0000313" key="2">
    <source>
        <dbReference type="EMBL" id="QTH63744.1"/>
    </source>
</evidence>
<gene>
    <name evidence="2" type="ORF">J1N51_13670</name>
</gene>
<dbReference type="Proteomes" id="UP000682739">
    <property type="component" value="Chromosome"/>
</dbReference>
<name>A0A975DBK0_9GAMM</name>
<protein>
    <submittedName>
        <fullName evidence="2">Uncharacterized protein</fullName>
    </submittedName>
</protein>
<organism evidence="2 3">
    <name type="scientific">Psychrosphaera ytuae</name>
    <dbReference type="NCBI Taxonomy" id="2820710"/>
    <lineage>
        <taxon>Bacteria</taxon>
        <taxon>Pseudomonadati</taxon>
        <taxon>Pseudomonadota</taxon>
        <taxon>Gammaproteobacteria</taxon>
        <taxon>Alteromonadales</taxon>
        <taxon>Pseudoalteromonadaceae</taxon>
        <taxon>Psychrosphaera</taxon>
    </lineage>
</organism>
<dbReference type="RefSeq" id="WP_208831799.1">
    <property type="nucleotide sequence ID" value="NZ_CP072110.1"/>
</dbReference>
<keyword evidence="3" id="KW-1185">Reference proteome</keyword>
<dbReference type="SUPFAM" id="SSF56349">
    <property type="entry name" value="DNA breaking-rejoining enzymes"/>
    <property type="match status" value="1"/>
</dbReference>
<dbReference type="AlphaFoldDB" id="A0A975DBK0"/>
<dbReference type="GO" id="GO:0006310">
    <property type="term" value="P:DNA recombination"/>
    <property type="evidence" value="ECO:0007669"/>
    <property type="project" value="UniProtKB-KW"/>
</dbReference>
<sequence>MQAEIPLDLEPAKRFTKLPGAIWNAIYGGPKGKKQDVFCNSSQSDQFNLVYLSECSVHSIASRSPFGLRTSEAVHQIAGSNLERHSWRPEGQKKQNVFCNSSQSDVEQFVLVDEAINSISSWFSKITSRFKKLEGYKTGLHSFRGHFATALEEIGCPEQLATQLAGHKRLSLTYNLYSKYQNKEEMWSYIERIHETDTLCLGI</sequence>
<dbReference type="InterPro" id="IPR011010">
    <property type="entry name" value="DNA_brk_join_enz"/>
</dbReference>
<dbReference type="EMBL" id="CP072110">
    <property type="protein sequence ID" value="QTH63744.1"/>
    <property type="molecule type" value="Genomic_DNA"/>
</dbReference>
<keyword evidence="1" id="KW-0233">DNA recombination</keyword>
<proteinExistence type="predicted"/>
<dbReference type="KEGG" id="psym:J1N51_13670"/>
<reference evidence="2" key="1">
    <citation type="submission" date="2021-03" db="EMBL/GenBank/DDBJ databases">
        <title>Description of Psychrosphaera ytuae sp. nov. isolated from deep sea sediment of South China Sea.</title>
        <authorList>
            <person name="Zhang J."/>
            <person name="Xu X.-D."/>
        </authorList>
    </citation>
    <scope>NUCLEOTIDE SEQUENCE</scope>
    <source>
        <strain evidence="2">MTZ26</strain>
    </source>
</reference>
<dbReference type="GO" id="GO:0003677">
    <property type="term" value="F:DNA binding"/>
    <property type="evidence" value="ECO:0007669"/>
    <property type="project" value="InterPro"/>
</dbReference>